<gene>
    <name evidence="3" type="ORF">DSM101010T_17670</name>
</gene>
<dbReference type="PANTHER" id="PTHR35936:SF25">
    <property type="entry name" value="ABC TRANSPORTER SUBSTRATE-BINDING PROTEIN"/>
    <property type="match status" value="1"/>
</dbReference>
<feature type="domain" description="Solute-binding protein family 3/N-terminal" evidence="2">
    <location>
        <begin position="5"/>
        <end position="230"/>
    </location>
</feature>
<dbReference type="PANTHER" id="PTHR35936">
    <property type="entry name" value="MEMBRANE-BOUND LYTIC MUREIN TRANSGLYCOSYLASE F"/>
    <property type="match status" value="1"/>
</dbReference>
<sequence length="233" mass="27094">MNSAVIRIGFSEFPPARMGAEPGTERGTETELLRELCRRMGLRPEFVHAPFVRNLKFMEDGYIDLMIGVLRRPEREKYMLFLDPAYSGDIRYVFCLRKGEQTKLQSYEDLRGMVIGTTNGAKYFPQFDDDDSLNKDAVRTVYQNVEKLLKGRIDTFIGEEWMVKFVLKRKGLENAISMAPYRFSRPQDVFITLSRQSQFLARADEFSGQIKAMKEEKVIEKLSREFIKSITLK</sequence>
<evidence type="ECO:0000259" key="2">
    <source>
        <dbReference type="SMART" id="SM00062"/>
    </source>
</evidence>
<dbReference type="Pfam" id="PF00497">
    <property type="entry name" value="SBP_bac_3"/>
    <property type="match status" value="1"/>
</dbReference>
<dbReference type="SUPFAM" id="SSF53850">
    <property type="entry name" value="Periplasmic binding protein-like II"/>
    <property type="match status" value="1"/>
</dbReference>
<accession>A0A7J0BJP6</accession>
<keyword evidence="4" id="KW-1185">Reference proteome</keyword>
<evidence type="ECO:0000313" key="3">
    <source>
        <dbReference type="EMBL" id="GFM33402.1"/>
    </source>
</evidence>
<comment type="caution">
    <text evidence="3">The sequence shown here is derived from an EMBL/GenBank/DDBJ whole genome shotgun (WGS) entry which is preliminary data.</text>
</comment>
<proteinExistence type="predicted"/>
<dbReference type="EMBL" id="BLVO01000013">
    <property type="protein sequence ID" value="GFM33402.1"/>
    <property type="molecule type" value="Genomic_DNA"/>
</dbReference>
<name>A0A7J0BJP6_9BACT</name>
<organism evidence="3 4">
    <name type="scientific">Desulfovibrio subterraneus</name>
    <dbReference type="NCBI Taxonomy" id="2718620"/>
    <lineage>
        <taxon>Bacteria</taxon>
        <taxon>Pseudomonadati</taxon>
        <taxon>Thermodesulfobacteriota</taxon>
        <taxon>Desulfovibrionia</taxon>
        <taxon>Desulfovibrionales</taxon>
        <taxon>Desulfovibrionaceae</taxon>
        <taxon>Desulfovibrio</taxon>
    </lineage>
</organism>
<dbReference type="InterPro" id="IPR001638">
    <property type="entry name" value="Solute-binding_3/MltF_N"/>
</dbReference>
<keyword evidence="1" id="KW-0732">Signal</keyword>
<dbReference type="Proteomes" id="UP000503840">
    <property type="component" value="Unassembled WGS sequence"/>
</dbReference>
<dbReference type="Gene3D" id="3.40.190.10">
    <property type="entry name" value="Periplasmic binding protein-like II"/>
    <property type="match status" value="2"/>
</dbReference>
<reference evidence="3 4" key="1">
    <citation type="submission" date="2020-05" db="EMBL/GenBank/DDBJ databases">
        <title>Draft genome sequence of Desulfovibrio sp. strain HN2T.</title>
        <authorList>
            <person name="Ueno A."/>
            <person name="Tamazawa S."/>
            <person name="Tamamura S."/>
            <person name="Murakami T."/>
            <person name="Kiyama T."/>
            <person name="Inomata H."/>
            <person name="Amano Y."/>
            <person name="Miyakawa K."/>
            <person name="Tamaki H."/>
            <person name="Naganuma T."/>
            <person name="Kaneko K."/>
        </authorList>
    </citation>
    <scope>NUCLEOTIDE SEQUENCE [LARGE SCALE GENOMIC DNA]</scope>
    <source>
        <strain evidence="3 4">HN2</strain>
    </source>
</reference>
<evidence type="ECO:0000313" key="4">
    <source>
        <dbReference type="Proteomes" id="UP000503840"/>
    </source>
</evidence>
<evidence type="ECO:0000256" key="1">
    <source>
        <dbReference type="ARBA" id="ARBA00022729"/>
    </source>
</evidence>
<protein>
    <recommendedName>
        <fullName evidence="2">Solute-binding protein family 3/N-terminal domain-containing protein</fullName>
    </recommendedName>
</protein>
<dbReference type="SMART" id="SM00062">
    <property type="entry name" value="PBPb"/>
    <property type="match status" value="1"/>
</dbReference>
<dbReference type="AlphaFoldDB" id="A0A7J0BJP6"/>